<evidence type="ECO:0000313" key="2">
    <source>
        <dbReference type="EMBL" id="KXH48913.1"/>
    </source>
</evidence>
<name>A0A135TL21_9PEZI</name>
<feature type="signal peptide" evidence="1">
    <location>
        <begin position="1"/>
        <end position="15"/>
    </location>
</feature>
<dbReference type="AlphaFoldDB" id="A0A135TL21"/>
<dbReference type="Proteomes" id="UP000070328">
    <property type="component" value="Unassembled WGS sequence"/>
</dbReference>
<accession>A0A135TL21</accession>
<dbReference type="EMBL" id="JFBX01000123">
    <property type="protein sequence ID" value="KXH48913.1"/>
    <property type="molecule type" value="Genomic_DNA"/>
</dbReference>
<evidence type="ECO:0008006" key="4">
    <source>
        <dbReference type="Google" id="ProtNLM"/>
    </source>
</evidence>
<dbReference type="OrthoDB" id="5239982at2759"/>
<keyword evidence="3" id="KW-1185">Reference proteome</keyword>
<gene>
    <name evidence="2" type="ORF">CSIM01_08572</name>
</gene>
<sequence>MKLSLLLITAPAAQAAVSYMSAVPDKLMAMVEASEDCNLPDDFQIQNFTAESADGKTADSLDFTFNDDSTVLNTQCHLNASSVPVSGDGRTPRYACDNASVQFIWQNGTITVIEKVCPGDDGAADYEASGTAAVPLVCDGGAANGTGNAARSHRRARRAAIACKSNSDDIRSRFFSIQPQTKSDAMAVFMDDETDMSERTLRGSWVTVTDGPKWSAGLQEGEKTRPFDSFLRGMTAQSQVLPRQPQGKRATQDQPFVGKRRLAAPLRILHGRHAVLSTFFTAASFDSLQVSFCVTE</sequence>
<proteinExistence type="predicted"/>
<comment type="caution">
    <text evidence="2">The sequence shown here is derived from an EMBL/GenBank/DDBJ whole genome shotgun (WGS) entry which is preliminary data.</text>
</comment>
<organism evidence="2 3">
    <name type="scientific">Colletotrichum simmondsii</name>
    <dbReference type="NCBI Taxonomy" id="703756"/>
    <lineage>
        <taxon>Eukaryota</taxon>
        <taxon>Fungi</taxon>
        <taxon>Dikarya</taxon>
        <taxon>Ascomycota</taxon>
        <taxon>Pezizomycotina</taxon>
        <taxon>Sordariomycetes</taxon>
        <taxon>Hypocreomycetidae</taxon>
        <taxon>Glomerellales</taxon>
        <taxon>Glomerellaceae</taxon>
        <taxon>Colletotrichum</taxon>
        <taxon>Colletotrichum acutatum species complex</taxon>
    </lineage>
</organism>
<evidence type="ECO:0000313" key="3">
    <source>
        <dbReference type="Proteomes" id="UP000070328"/>
    </source>
</evidence>
<reference evidence="2 3" key="1">
    <citation type="submission" date="2014-02" db="EMBL/GenBank/DDBJ databases">
        <title>The genome sequence of Colletotrichum simmondsii CBS122122.</title>
        <authorList>
            <person name="Baroncelli R."/>
            <person name="Thon M.R."/>
        </authorList>
    </citation>
    <scope>NUCLEOTIDE SEQUENCE [LARGE SCALE GENOMIC DNA]</scope>
    <source>
        <strain evidence="2 3">CBS122122</strain>
    </source>
</reference>
<feature type="chain" id="PRO_5012317092" description="AA1-like domain-containing protein" evidence="1">
    <location>
        <begin position="16"/>
        <end position="296"/>
    </location>
</feature>
<dbReference type="Gene3D" id="2.40.350.20">
    <property type="match status" value="1"/>
</dbReference>
<keyword evidence="1" id="KW-0732">Signal</keyword>
<evidence type="ECO:0000256" key="1">
    <source>
        <dbReference type="SAM" id="SignalP"/>
    </source>
</evidence>
<protein>
    <recommendedName>
        <fullName evidence="4">AA1-like domain-containing protein</fullName>
    </recommendedName>
</protein>